<evidence type="ECO:0000259" key="4">
    <source>
        <dbReference type="PROSITE" id="PS51755"/>
    </source>
</evidence>
<organism evidence="5 6">
    <name type="scientific">Segatella copri</name>
    <dbReference type="NCBI Taxonomy" id="165179"/>
    <lineage>
        <taxon>Bacteria</taxon>
        <taxon>Pseudomonadati</taxon>
        <taxon>Bacteroidota</taxon>
        <taxon>Bacteroidia</taxon>
        <taxon>Bacteroidales</taxon>
        <taxon>Prevotellaceae</taxon>
        <taxon>Segatella</taxon>
    </lineage>
</organism>
<dbReference type="AlphaFoldDB" id="A0AAP3BG14"/>
<protein>
    <submittedName>
        <fullName evidence="5">Winged helix-turn-helix domain-containing protein</fullName>
    </submittedName>
</protein>
<evidence type="ECO:0000256" key="1">
    <source>
        <dbReference type="ARBA" id="ARBA00023125"/>
    </source>
</evidence>
<comment type="caution">
    <text evidence="5">The sequence shown here is derived from an EMBL/GenBank/DDBJ whole genome shotgun (WGS) entry which is preliminary data.</text>
</comment>
<evidence type="ECO:0000313" key="5">
    <source>
        <dbReference type="EMBL" id="MCW4129317.1"/>
    </source>
</evidence>
<dbReference type="RefSeq" id="WP_264966834.1">
    <property type="nucleotide sequence ID" value="NZ_JAPDVK010000004.1"/>
</dbReference>
<name>A0AAP3BG14_9BACT</name>
<dbReference type="GO" id="GO:0006355">
    <property type="term" value="P:regulation of DNA-templated transcription"/>
    <property type="evidence" value="ECO:0007669"/>
    <property type="project" value="InterPro"/>
</dbReference>
<dbReference type="GO" id="GO:0003677">
    <property type="term" value="F:DNA binding"/>
    <property type="evidence" value="ECO:0007669"/>
    <property type="project" value="UniProtKB-UniRule"/>
</dbReference>
<accession>A0AAP3BG14</accession>
<dbReference type="Proteomes" id="UP001209344">
    <property type="component" value="Unassembled WGS sequence"/>
</dbReference>
<dbReference type="Gene3D" id="1.10.10.10">
    <property type="entry name" value="Winged helix-like DNA-binding domain superfamily/Winged helix DNA-binding domain"/>
    <property type="match status" value="1"/>
</dbReference>
<dbReference type="SMART" id="SM00862">
    <property type="entry name" value="Trans_reg_C"/>
    <property type="match status" value="1"/>
</dbReference>
<feature type="domain" description="OmpR/PhoB-type" evidence="4">
    <location>
        <begin position="158"/>
        <end position="256"/>
    </location>
</feature>
<evidence type="ECO:0000256" key="2">
    <source>
        <dbReference type="PROSITE-ProRule" id="PRU01091"/>
    </source>
</evidence>
<dbReference type="SUPFAM" id="SSF46894">
    <property type="entry name" value="C-terminal effector domain of the bipartite response regulators"/>
    <property type="match status" value="1"/>
</dbReference>
<proteinExistence type="predicted"/>
<dbReference type="GO" id="GO:0000160">
    <property type="term" value="P:phosphorelay signal transduction system"/>
    <property type="evidence" value="ECO:0007669"/>
    <property type="project" value="InterPro"/>
</dbReference>
<dbReference type="Pfam" id="PF00486">
    <property type="entry name" value="Trans_reg_C"/>
    <property type="match status" value="1"/>
</dbReference>
<feature type="transmembrane region" description="Helical" evidence="3">
    <location>
        <begin position="132"/>
        <end position="149"/>
    </location>
</feature>
<keyword evidence="1 2" id="KW-0238">DNA-binding</keyword>
<reference evidence="5" key="1">
    <citation type="submission" date="2022-11" db="EMBL/GenBank/DDBJ databases">
        <title>Genomic repertoires linked with pathogenic potency of arthritogenic Prevotella copri isolated from the gut of rheumatoid arthritis patients.</title>
        <authorList>
            <person name="Nii T."/>
            <person name="Maeda Y."/>
            <person name="Motooka D."/>
            <person name="Naito M."/>
            <person name="Matsumoto Y."/>
            <person name="Ogawa T."/>
            <person name="Oguro-Igashira E."/>
            <person name="Kishikawa T."/>
            <person name="Yamashita M."/>
            <person name="Koizumi S."/>
            <person name="Kurakawa T."/>
            <person name="Okumura R."/>
            <person name="Kayama H."/>
            <person name="Murakami M."/>
            <person name="Sakaguchi T."/>
            <person name="Das B."/>
            <person name="Nakamura S."/>
            <person name="Okada Y."/>
            <person name="Kumanogoh A."/>
            <person name="Takeda K."/>
        </authorList>
    </citation>
    <scope>NUCLEOTIDE SEQUENCE</scope>
    <source>
        <strain evidence="5">F3-75</strain>
    </source>
</reference>
<dbReference type="PROSITE" id="PS51755">
    <property type="entry name" value="OMPR_PHOB"/>
    <property type="match status" value="1"/>
</dbReference>
<sequence>MKLKAYHPILIFAILVMSAAFSSVSNYRKAQYAIVQDMNKALTLTLQENKYQWITPDTIQSYRSHLSIDLLKSTSNLCYVMEDRRRGKNNSQLVNSANLLSSKEMLLNEHSIQSYANCSMADVLRMSNQRTSLTLTLMAMIWAIASLYYHRRKQLWNHEADMFGTMCYSQDEDSFYNQENGQAIKFTPMQHQLMQLFFNNTHHQLSKQEICDALWPKKPDASETLYTLIRRIKPVIEQNSNLMIESERGKSYRLIIR</sequence>
<evidence type="ECO:0000313" key="6">
    <source>
        <dbReference type="Proteomes" id="UP001209344"/>
    </source>
</evidence>
<feature type="DNA-binding region" description="OmpR/PhoB-type" evidence="2">
    <location>
        <begin position="158"/>
        <end position="256"/>
    </location>
</feature>
<gene>
    <name evidence="5" type="ORF">ONT16_13880</name>
</gene>
<dbReference type="InterPro" id="IPR016032">
    <property type="entry name" value="Sig_transdc_resp-reg_C-effctor"/>
</dbReference>
<keyword evidence="3" id="KW-0472">Membrane</keyword>
<evidence type="ECO:0000256" key="3">
    <source>
        <dbReference type="SAM" id="Phobius"/>
    </source>
</evidence>
<dbReference type="InterPro" id="IPR001867">
    <property type="entry name" value="OmpR/PhoB-type_DNA-bd"/>
</dbReference>
<dbReference type="EMBL" id="JAPDVK010000004">
    <property type="protein sequence ID" value="MCW4129317.1"/>
    <property type="molecule type" value="Genomic_DNA"/>
</dbReference>
<keyword evidence="3" id="KW-0812">Transmembrane</keyword>
<keyword evidence="3" id="KW-1133">Transmembrane helix</keyword>
<dbReference type="InterPro" id="IPR036388">
    <property type="entry name" value="WH-like_DNA-bd_sf"/>
</dbReference>